<dbReference type="Gene3D" id="3.60.10.10">
    <property type="entry name" value="Endonuclease/exonuclease/phosphatase"/>
    <property type="match status" value="1"/>
</dbReference>
<dbReference type="PROSITE" id="PS50878">
    <property type="entry name" value="RT_POL"/>
    <property type="match status" value="1"/>
</dbReference>
<feature type="compositionally biased region" description="Basic residues" evidence="1">
    <location>
        <begin position="667"/>
        <end position="683"/>
    </location>
</feature>
<evidence type="ECO:0000313" key="4">
    <source>
        <dbReference type="Proteomes" id="UP000719412"/>
    </source>
</evidence>
<dbReference type="CDD" id="cd01650">
    <property type="entry name" value="RT_nLTR_like"/>
    <property type="match status" value="1"/>
</dbReference>
<dbReference type="InterPro" id="IPR036691">
    <property type="entry name" value="Endo/exonu/phosph_ase_sf"/>
</dbReference>
<dbReference type="GO" id="GO:0003824">
    <property type="term" value="F:catalytic activity"/>
    <property type="evidence" value="ECO:0007669"/>
    <property type="project" value="InterPro"/>
</dbReference>
<feature type="compositionally biased region" description="Acidic residues" evidence="1">
    <location>
        <begin position="507"/>
        <end position="530"/>
    </location>
</feature>
<feature type="region of interest" description="Disordered" evidence="1">
    <location>
        <begin position="423"/>
        <end position="535"/>
    </location>
</feature>
<dbReference type="InterPro" id="IPR043502">
    <property type="entry name" value="DNA/RNA_pol_sf"/>
</dbReference>
<evidence type="ECO:0000259" key="2">
    <source>
        <dbReference type="PROSITE" id="PS50878"/>
    </source>
</evidence>
<reference evidence="3" key="1">
    <citation type="journal article" date="2020" name="J Insects Food Feed">
        <title>The yellow mealworm (Tenebrio molitor) genome: a resource for the emerging insects as food and feed industry.</title>
        <authorList>
            <person name="Eriksson T."/>
            <person name="Andere A."/>
            <person name="Kelstrup H."/>
            <person name="Emery V."/>
            <person name="Picard C."/>
        </authorList>
    </citation>
    <scope>NUCLEOTIDE SEQUENCE</scope>
    <source>
        <strain evidence="3">Stoneville</strain>
        <tissue evidence="3">Whole head</tissue>
    </source>
</reference>
<dbReference type="AlphaFoldDB" id="A0A8J6H5Y4"/>
<evidence type="ECO:0000313" key="3">
    <source>
        <dbReference type="EMBL" id="KAH0808874.1"/>
    </source>
</evidence>
<name>A0A8J6H5Y4_TENMO</name>
<feature type="domain" description="Reverse transcriptase" evidence="2">
    <location>
        <begin position="1"/>
        <end position="243"/>
    </location>
</feature>
<feature type="compositionally biased region" description="Polar residues" evidence="1">
    <location>
        <begin position="24"/>
        <end position="35"/>
    </location>
</feature>
<feature type="region of interest" description="Disordered" evidence="1">
    <location>
        <begin position="15"/>
        <end position="35"/>
    </location>
</feature>
<dbReference type="InterPro" id="IPR000477">
    <property type="entry name" value="RT_dom"/>
</dbReference>
<accession>A0A8J6H5Y4</accession>
<dbReference type="Pfam" id="PF00078">
    <property type="entry name" value="RVT_1"/>
    <property type="match status" value="1"/>
</dbReference>
<dbReference type="SUPFAM" id="SSF56672">
    <property type="entry name" value="DNA/RNA polymerases"/>
    <property type="match status" value="1"/>
</dbReference>
<dbReference type="PANTHER" id="PTHR36688:SF1">
    <property type="entry name" value="ENDONUCLEASE_EXONUCLEASE_PHOSPHATASE DOMAIN-CONTAINING PROTEIN"/>
    <property type="match status" value="1"/>
</dbReference>
<feature type="region of interest" description="Disordered" evidence="1">
    <location>
        <begin position="359"/>
        <end position="383"/>
    </location>
</feature>
<protein>
    <recommendedName>
        <fullName evidence="2">Reverse transcriptase domain-containing protein</fullName>
    </recommendedName>
</protein>
<dbReference type="Pfam" id="PF14529">
    <property type="entry name" value="Exo_endo_phos_2"/>
    <property type="match status" value="1"/>
</dbReference>
<dbReference type="PANTHER" id="PTHR36688">
    <property type="entry name" value="ENDO/EXONUCLEASE/PHOSPHATASE DOMAIN-CONTAINING PROTEIN"/>
    <property type="match status" value="1"/>
</dbReference>
<evidence type="ECO:0000256" key="1">
    <source>
        <dbReference type="SAM" id="MobiDB-lite"/>
    </source>
</evidence>
<sequence>MEKRECHFHPQARERFTLSPKLSPHQSPLQSTNENHVLPDEQFGFRPKHSTADQLIHVTEFISQGINQNKSTGAIFLDVAKAFDTVWHDGLVYKLHTAGVPLAMVKLLNSFLEDRKFHAKIGNVLSTVREIEAGVPQGSVLSPTLYAIFTADIPKPDETKIALYADDTAILTRSESPELISGQLRRAVESLEAWFRRWRIDVNPDKSSAILFTRRRHRPDGEIVMFDRPIPWKTEARYLGITFDNHLRFNAQLEHAKIRAQMVLGQLNSLVNRRSKMSIQNKVTIYRTIVRPAMMYGSAVWGNVCNTQLHKLQVVQNKFLRAAFKAPCFQPSENSCTMLHGSSLKMRLYTQTHSCAIPSTMTRMPPKGTSDPSVCSSDITESNTSSRTKLTHHHQVCFKFRTRADFSSEDQFFALVVTQKPEHPVDDLGSLQSPVSPERSKRAHTRVSVPKVKNFKVARRRPSDGTDSEEERKMKKRPPPKKTINTAEPMETTGPSGSRFAPLSDHEDTDIQEEDSMGEEEETSPAEESDEKPAPIVLHGKYDHKKLLDLSAQSTENGKRIPHEKHEHPPIPTRCLKCAKNHLTSECTLKKENEDDQKMIRCSNCGQGHLANSAQCEVYVARKNFLDKAKSAVTEKLPKQSYVPAPIPVKKNLDNKQNLQRAEPQSRRRPHECHQGTPRRRKTKLIHSDKLHIRNYSIVRKDRNNNTRTRGRGVIIGVRKGVPYTTKNVTGTTIETTAIQLAGGETTIVGAYNPPHNYYKTQELAKIFGISKTTILAGDLNAKNKAWNCRTNETNGITLKKYTDVSDINMNFPIEPTHTPYNGTSPTTIDLFLTKNVANYTRAKLLNELNSDHAPVIMEMTYHGLEDTTTKHTSFKHTDWDSR</sequence>
<organism evidence="3 4">
    <name type="scientific">Tenebrio molitor</name>
    <name type="common">Yellow mealworm beetle</name>
    <dbReference type="NCBI Taxonomy" id="7067"/>
    <lineage>
        <taxon>Eukaryota</taxon>
        <taxon>Metazoa</taxon>
        <taxon>Ecdysozoa</taxon>
        <taxon>Arthropoda</taxon>
        <taxon>Hexapoda</taxon>
        <taxon>Insecta</taxon>
        <taxon>Pterygota</taxon>
        <taxon>Neoptera</taxon>
        <taxon>Endopterygota</taxon>
        <taxon>Coleoptera</taxon>
        <taxon>Polyphaga</taxon>
        <taxon>Cucujiformia</taxon>
        <taxon>Tenebrionidae</taxon>
        <taxon>Tenebrio</taxon>
    </lineage>
</organism>
<keyword evidence="4" id="KW-1185">Reference proteome</keyword>
<gene>
    <name evidence="3" type="ORF">GEV33_013917</name>
</gene>
<comment type="caution">
    <text evidence="3">The sequence shown here is derived from an EMBL/GenBank/DDBJ whole genome shotgun (WGS) entry which is preliminary data.</text>
</comment>
<dbReference type="GO" id="GO:0071897">
    <property type="term" value="P:DNA biosynthetic process"/>
    <property type="evidence" value="ECO:0007669"/>
    <property type="project" value="UniProtKB-ARBA"/>
</dbReference>
<proteinExistence type="predicted"/>
<dbReference type="InterPro" id="IPR052560">
    <property type="entry name" value="RdDP_mobile_element"/>
</dbReference>
<reference evidence="3" key="2">
    <citation type="submission" date="2021-08" db="EMBL/GenBank/DDBJ databases">
        <authorList>
            <person name="Eriksson T."/>
        </authorList>
    </citation>
    <scope>NUCLEOTIDE SEQUENCE</scope>
    <source>
        <strain evidence="3">Stoneville</strain>
        <tissue evidence="3">Whole head</tissue>
    </source>
</reference>
<dbReference type="InterPro" id="IPR005135">
    <property type="entry name" value="Endo/exonuclease/phosphatase"/>
</dbReference>
<dbReference type="Proteomes" id="UP000719412">
    <property type="component" value="Unassembled WGS sequence"/>
</dbReference>
<dbReference type="SUPFAM" id="SSF56219">
    <property type="entry name" value="DNase I-like"/>
    <property type="match status" value="1"/>
</dbReference>
<dbReference type="EMBL" id="JABDTM020028471">
    <property type="protein sequence ID" value="KAH0808874.1"/>
    <property type="molecule type" value="Genomic_DNA"/>
</dbReference>
<feature type="compositionally biased region" description="Polar residues" evidence="1">
    <location>
        <begin position="370"/>
        <end position="383"/>
    </location>
</feature>
<feature type="region of interest" description="Disordered" evidence="1">
    <location>
        <begin position="645"/>
        <end position="683"/>
    </location>
</feature>